<dbReference type="EMBL" id="CP060632">
    <property type="protein sequence ID" value="QNM00194.1"/>
    <property type="molecule type" value="Genomic_DNA"/>
</dbReference>
<reference evidence="1 2" key="1">
    <citation type="submission" date="2020-08" db="EMBL/GenBank/DDBJ databases">
        <authorList>
            <person name="Liu C."/>
            <person name="Sun Q."/>
        </authorList>
    </citation>
    <scope>NUCLEOTIDE SEQUENCE [LARGE SCALE GENOMIC DNA]</scope>
    <source>
        <strain evidence="1 2">NSJ-4</strain>
    </source>
</reference>
<dbReference type="AlphaFoldDB" id="A0A7G9FNR2"/>
<organism evidence="1 2">
    <name type="scientific">Wujia chipingensis</name>
    <dbReference type="NCBI Taxonomy" id="2763670"/>
    <lineage>
        <taxon>Bacteria</taxon>
        <taxon>Bacillati</taxon>
        <taxon>Bacillota</taxon>
        <taxon>Clostridia</taxon>
        <taxon>Lachnospirales</taxon>
        <taxon>Lachnospiraceae</taxon>
        <taxon>Wujia</taxon>
    </lineage>
</organism>
<proteinExistence type="predicted"/>
<accession>A0A7G9FNR2</accession>
<sequence>MEEQIYKIIRIDEDDFGCEGRQEGQEPMVRVVLEADTGETMIVMMEDALMYTRKLDVGGLAIVGADGLLYAPGAVMSMEEVLEVPVDFEKQAAWMENYWDAVDELEDME</sequence>
<evidence type="ECO:0000313" key="2">
    <source>
        <dbReference type="Proteomes" id="UP000515819"/>
    </source>
</evidence>
<name>A0A7G9FNR2_9FIRM</name>
<keyword evidence="2" id="KW-1185">Reference proteome</keyword>
<protein>
    <submittedName>
        <fullName evidence="1">Uncharacterized protein</fullName>
    </submittedName>
</protein>
<dbReference type="RefSeq" id="WP_249321523.1">
    <property type="nucleotide sequence ID" value="NZ_CP060632.1"/>
</dbReference>
<evidence type="ECO:0000313" key="1">
    <source>
        <dbReference type="EMBL" id="QNM00194.1"/>
    </source>
</evidence>
<dbReference type="KEGG" id="wcp:H9Q76_02560"/>
<gene>
    <name evidence="1" type="ORF">H9Q76_02560</name>
</gene>
<dbReference type="Proteomes" id="UP000515819">
    <property type="component" value="Chromosome"/>
</dbReference>